<feature type="transmembrane region" description="Helical" evidence="1">
    <location>
        <begin position="234"/>
        <end position="253"/>
    </location>
</feature>
<comment type="caution">
    <text evidence="2">The sequence shown here is derived from an EMBL/GenBank/DDBJ whole genome shotgun (WGS) entry which is preliminary data.</text>
</comment>
<feature type="transmembrane region" description="Helical" evidence="1">
    <location>
        <begin position="300"/>
        <end position="320"/>
    </location>
</feature>
<evidence type="ECO:0000256" key="1">
    <source>
        <dbReference type="SAM" id="Phobius"/>
    </source>
</evidence>
<keyword evidence="3" id="KW-1185">Reference proteome</keyword>
<gene>
    <name evidence="2" type="ORF">GGR39_000700</name>
</gene>
<proteinExistence type="predicted"/>
<dbReference type="EMBL" id="JACIDY010000001">
    <property type="protein sequence ID" value="MBB3939071.1"/>
    <property type="molecule type" value="Genomic_DNA"/>
</dbReference>
<accession>A0A7W6C411</accession>
<feature type="transmembrane region" description="Helical" evidence="1">
    <location>
        <begin position="175"/>
        <end position="194"/>
    </location>
</feature>
<keyword evidence="1" id="KW-1133">Transmembrane helix</keyword>
<feature type="transmembrane region" description="Helical" evidence="1">
    <location>
        <begin position="89"/>
        <end position="106"/>
    </location>
</feature>
<dbReference type="AlphaFoldDB" id="A0A7W6C411"/>
<feature type="transmembrane region" description="Helical" evidence="1">
    <location>
        <begin position="136"/>
        <end position="163"/>
    </location>
</feature>
<evidence type="ECO:0000313" key="2">
    <source>
        <dbReference type="EMBL" id="MBB3939071.1"/>
    </source>
</evidence>
<feature type="transmembrane region" description="Helical" evidence="1">
    <location>
        <begin position="113"/>
        <end position="130"/>
    </location>
</feature>
<name>A0A7W6C411_9SPHN</name>
<sequence>MAAGAMQASRGLWQDEATLLANFGLPWTAYFHSLPFYDQAGPPAALLTLNGAWLATGGSIIGTRTLLLSFHVVIMAGIAWQAFNRRDEPVLLAIAMMAVTPLFVRYTVEFKQYGFELQAAFVFIVALRWFPARPVAVMVAAGCLSLFSYSMMLVVGVSVLDAVLFRFRTAVGIRWLKALIIYSLGWVACYLLLFSPATALQSRNYPTAYQRLSLSAYLHDPMRLEAQLEVIPRAQAGVVLLCASVAIIGLLLARRGLPRLSIPAIRHETWQPLRVLLGLIALTLLLWLARLYPISSNKQFLFTMPITALAMSEIFFAVCVPGKPRRVWATCIALALTLIPSGAITLSREWTKRTDFQDTLGLYAYLKRQPEALVLPDVFFEPTLRLYMAQDSNPPAQVAGLLASTSRPMEPPQRLVAMLRNRDRQIPQHLWEQLYTYDFYPEYARWLVRHAAGKGPAIVAATRLSNDNERAYLNAARQQGCQAAIRFRSREVLAIQLYCLPAQS</sequence>
<organism evidence="2 3">
    <name type="scientific">Novosphingobium fluoreni</name>
    <dbReference type="NCBI Taxonomy" id="1391222"/>
    <lineage>
        <taxon>Bacteria</taxon>
        <taxon>Pseudomonadati</taxon>
        <taxon>Pseudomonadota</taxon>
        <taxon>Alphaproteobacteria</taxon>
        <taxon>Sphingomonadales</taxon>
        <taxon>Sphingomonadaceae</taxon>
        <taxon>Novosphingobium</taxon>
    </lineage>
</organism>
<dbReference type="RefSeq" id="WP_221225904.1">
    <property type="nucleotide sequence ID" value="NZ_JACIDY010000001.1"/>
</dbReference>
<keyword evidence="1" id="KW-0472">Membrane</keyword>
<feature type="transmembrane region" description="Helical" evidence="1">
    <location>
        <begin position="327"/>
        <end position="346"/>
    </location>
</feature>
<evidence type="ECO:0008006" key="4">
    <source>
        <dbReference type="Google" id="ProtNLM"/>
    </source>
</evidence>
<protein>
    <recommendedName>
        <fullName evidence="4">Glycosyltransferase RgtA/B/C/D-like domain-containing protein</fullName>
    </recommendedName>
</protein>
<reference evidence="2 3" key="1">
    <citation type="submission" date="2020-08" db="EMBL/GenBank/DDBJ databases">
        <title>Genomic Encyclopedia of Type Strains, Phase IV (KMG-IV): sequencing the most valuable type-strain genomes for metagenomic binning, comparative biology and taxonomic classification.</title>
        <authorList>
            <person name="Goeker M."/>
        </authorList>
    </citation>
    <scope>NUCLEOTIDE SEQUENCE [LARGE SCALE GENOMIC DNA]</scope>
    <source>
        <strain evidence="2 3">DSM 27568</strain>
    </source>
</reference>
<evidence type="ECO:0000313" key="3">
    <source>
        <dbReference type="Proteomes" id="UP000561459"/>
    </source>
</evidence>
<keyword evidence="1" id="KW-0812">Transmembrane</keyword>
<feature type="transmembrane region" description="Helical" evidence="1">
    <location>
        <begin position="273"/>
        <end position="294"/>
    </location>
</feature>
<feature type="transmembrane region" description="Helical" evidence="1">
    <location>
        <begin position="66"/>
        <end position="83"/>
    </location>
</feature>
<dbReference type="Proteomes" id="UP000561459">
    <property type="component" value="Unassembled WGS sequence"/>
</dbReference>